<dbReference type="Proteomes" id="UP000786183">
    <property type="component" value="Unassembled WGS sequence"/>
</dbReference>
<comment type="caution">
    <text evidence="7">The sequence shown here is derived from an EMBL/GenBank/DDBJ whole genome shotgun (WGS) entry which is preliminary data.</text>
</comment>
<evidence type="ECO:0000313" key="7">
    <source>
        <dbReference type="EMBL" id="MBZ7987057.1"/>
    </source>
</evidence>
<name>A0ABS7WRU0_9BACT</name>
<evidence type="ECO:0008006" key="9">
    <source>
        <dbReference type="Google" id="ProtNLM"/>
    </source>
</evidence>
<comment type="subcellular location">
    <subcellularLocation>
        <location evidence="1">Cell outer membrane</location>
        <topology evidence="1">Lipid-anchor</topology>
    </subcellularLocation>
</comment>
<dbReference type="Pfam" id="PF05818">
    <property type="entry name" value="TraT"/>
    <property type="match status" value="1"/>
</dbReference>
<evidence type="ECO:0000256" key="1">
    <source>
        <dbReference type="ARBA" id="ARBA00004459"/>
    </source>
</evidence>
<evidence type="ECO:0000313" key="8">
    <source>
        <dbReference type="Proteomes" id="UP000786183"/>
    </source>
</evidence>
<organism evidence="7 8">
    <name type="scientific">Campylobacter canadensis</name>
    <dbReference type="NCBI Taxonomy" id="449520"/>
    <lineage>
        <taxon>Bacteria</taxon>
        <taxon>Pseudomonadati</taxon>
        <taxon>Campylobacterota</taxon>
        <taxon>Epsilonproteobacteria</taxon>
        <taxon>Campylobacterales</taxon>
        <taxon>Campylobacteraceae</taxon>
        <taxon>Campylobacter</taxon>
    </lineage>
</organism>
<evidence type="ECO:0000256" key="4">
    <source>
        <dbReference type="ARBA" id="ARBA00023139"/>
    </source>
</evidence>
<keyword evidence="4" id="KW-0564">Palmitate</keyword>
<evidence type="ECO:0000256" key="6">
    <source>
        <dbReference type="SAM" id="SignalP"/>
    </source>
</evidence>
<evidence type="ECO:0000256" key="5">
    <source>
        <dbReference type="ARBA" id="ARBA00023288"/>
    </source>
</evidence>
<keyword evidence="5" id="KW-0449">Lipoprotein</keyword>
<dbReference type="EMBL" id="JACGBB010000004">
    <property type="protein sequence ID" value="MBZ7987057.1"/>
    <property type="molecule type" value="Genomic_DNA"/>
</dbReference>
<feature type="signal peptide" evidence="6">
    <location>
        <begin position="1"/>
        <end position="21"/>
    </location>
</feature>
<keyword evidence="3" id="KW-0472">Membrane</keyword>
<keyword evidence="2 6" id="KW-0732">Signal</keyword>
<sequence>MKKFYYLTLFFALFFSACSTTHVVQDSFSSKISKAIFLEPVSNNDKIIYISSRNSSDCNIDISNWLKDNLSQKGYSFTTDATKANFVLTANITKCSRLTDQEIKVADLEALSGNLGGLGALMTLNQANSSTSYIDRITGIYYTIRTVIDINIRQKNAGRVTVNNSENMTKTQNYQSDYINNNTTLTLSVRGKNITFEDVKDKLEKNISLKISEFFF</sequence>
<protein>
    <recommendedName>
        <fullName evidence="9">Lipoprotein</fullName>
    </recommendedName>
</protein>
<accession>A0ABS7WRU0</accession>
<proteinExistence type="predicted"/>
<dbReference type="InterPro" id="IPR008874">
    <property type="entry name" value="TraT_complement-R"/>
</dbReference>
<feature type="chain" id="PRO_5045286037" description="Lipoprotein" evidence="6">
    <location>
        <begin position="22"/>
        <end position="216"/>
    </location>
</feature>
<dbReference type="RefSeq" id="WP_172233310.1">
    <property type="nucleotide sequence ID" value="NZ_CP035946.1"/>
</dbReference>
<gene>
    <name evidence="7" type="ORF">AVCANL283_02845</name>
</gene>
<keyword evidence="8" id="KW-1185">Reference proteome</keyword>
<evidence type="ECO:0000256" key="2">
    <source>
        <dbReference type="ARBA" id="ARBA00022729"/>
    </source>
</evidence>
<reference evidence="7 8" key="1">
    <citation type="submission" date="2020-07" db="EMBL/GenBank/DDBJ databases">
        <title>Transfer of Campylobacter canadensis to the novel genus Avispirillum gen. nov., that also includes two novel species recovered from migratory waterfowl: Avispirillum anseris sp. nov. and Avispirillum brantae sp. nov.</title>
        <authorList>
            <person name="Miller W.G."/>
            <person name="Chapman M.H."/>
            <person name="Yee E."/>
            <person name="Inglis G.D."/>
        </authorList>
    </citation>
    <scope>NUCLEOTIDE SEQUENCE [LARGE SCALE GENOMIC DNA]</scope>
    <source>
        <strain evidence="7 8">L283</strain>
    </source>
</reference>
<dbReference type="PROSITE" id="PS51257">
    <property type="entry name" value="PROKAR_LIPOPROTEIN"/>
    <property type="match status" value="1"/>
</dbReference>
<evidence type="ECO:0000256" key="3">
    <source>
        <dbReference type="ARBA" id="ARBA00023136"/>
    </source>
</evidence>